<dbReference type="PANTHER" id="PTHR23501:SF193">
    <property type="entry name" value="MULTIDRUG TRANSPORTER, PUTATIVE (AFU_ORTHOLOGUE AFUA_8G00940)-RELATED"/>
    <property type="match status" value="1"/>
</dbReference>
<dbReference type="Gene3D" id="1.20.1250.20">
    <property type="entry name" value="MFS general substrate transporter like domains"/>
    <property type="match status" value="1"/>
</dbReference>
<protein>
    <recommendedName>
        <fullName evidence="8">Major facilitator superfamily (MFS) profile domain-containing protein</fullName>
    </recommendedName>
</protein>
<dbReference type="Pfam" id="PF07690">
    <property type="entry name" value="MFS_1"/>
    <property type="match status" value="1"/>
</dbReference>
<reference evidence="9 10" key="1">
    <citation type="submission" date="2017-12" db="EMBL/GenBank/DDBJ databases">
        <title>Comparative genomics of Botrytis spp.</title>
        <authorList>
            <person name="Valero-Jimenez C.A."/>
            <person name="Tapia P."/>
            <person name="Veloso J."/>
            <person name="Silva-Moreno E."/>
            <person name="Staats M."/>
            <person name="Valdes J.H."/>
            <person name="Van Kan J.A.L."/>
        </authorList>
    </citation>
    <scope>NUCLEOTIDE SEQUENCE [LARGE SCALE GENOMIC DNA]</scope>
    <source>
        <strain evidence="9 10">MUCL2120</strain>
    </source>
</reference>
<dbReference type="InterPro" id="IPR020846">
    <property type="entry name" value="MFS_dom"/>
</dbReference>
<keyword evidence="4 7" id="KW-1133">Transmembrane helix</keyword>
<feature type="transmembrane region" description="Helical" evidence="7">
    <location>
        <begin position="364"/>
        <end position="390"/>
    </location>
</feature>
<organism evidence="9 10">
    <name type="scientific">Botryotinia narcissicola</name>
    <dbReference type="NCBI Taxonomy" id="278944"/>
    <lineage>
        <taxon>Eukaryota</taxon>
        <taxon>Fungi</taxon>
        <taxon>Dikarya</taxon>
        <taxon>Ascomycota</taxon>
        <taxon>Pezizomycotina</taxon>
        <taxon>Leotiomycetes</taxon>
        <taxon>Helotiales</taxon>
        <taxon>Sclerotiniaceae</taxon>
        <taxon>Botryotinia</taxon>
    </lineage>
</organism>
<feature type="transmembrane region" description="Helical" evidence="7">
    <location>
        <begin position="135"/>
        <end position="153"/>
    </location>
</feature>
<dbReference type="Proteomes" id="UP000297452">
    <property type="component" value="Unassembled WGS sequence"/>
</dbReference>
<feature type="transmembrane region" description="Helical" evidence="7">
    <location>
        <begin position="165"/>
        <end position="184"/>
    </location>
</feature>
<comment type="subcellular location">
    <subcellularLocation>
        <location evidence="1">Membrane</location>
        <topology evidence="1">Multi-pass membrane protein</topology>
    </subcellularLocation>
</comment>
<feature type="transmembrane region" description="Helical" evidence="7">
    <location>
        <begin position="563"/>
        <end position="583"/>
    </location>
</feature>
<feature type="transmembrane region" description="Helical" evidence="7">
    <location>
        <begin position="402"/>
        <end position="421"/>
    </location>
</feature>
<dbReference type="InterPro" id="IPR036259">
    <property type="entry name" value="MFS_trans_sf"/>
</dbReference>
<dbReference type="InterPro" id="IPR011701">
    <property type="entry name" value="MFS"/>
</dbReference>
<keyword evidence="3 7" id="KW-0812">Transmembrane</keyword>
<gene>
    <name evidence="9" type="ORF">BOTNAR_0409g00090</name>
</gene>
<dbReference type="GO" id="GO:0005886">
    <property type="term" value="C:plasma membrane"/>
    <property type="evidence" value="ECO:0007669"/>
    <property type="project" value="TreeGrafter"/>
</dbReference>
<evidence type="ECO:0000256" key="5">
    <source>
        <dbReference type="ARBA" id="ARBA00023136"/>
    </source>
</evidence>
<dbReference type="CDD" id="cd17502">
    <property type="entry name" value="MFS_Azr1_MDR_like"/>
    <property type="match status" value="1"/>
</dbReference>
<comment type="caution">
    <text evidence="9">The sequence shown here is derived from an EMBL/GenBank/DDBJ whole genome shotgun (WGS) entry which is preliminary data.</text>
</comment>
<evidence type="ECO:0000259" key="8">
    <source>
        <dbReference type="PROSITE" id="PS50850"/>
    </source>
</evidence>
<dbReference type="SUPFAM" id="SSF103473">
    <property type="entry name" value="MFS general substrate transporter"/>
    <property type="match status" value="1"/>
</dbReference>
<evidence type="ECO:0000256" key="3">
    <source>
        <dbReference type="ARBA" id="ARBA00022692"/>
    </source>
</evidence>
<evidence type="ECO:0000256" key="7">
    <source>
        <dbReference type="SAM" id="Phobius"/>
    </source>
</evidence>
<comment type="similarity">
    <text evidence="2">Belongs to the major facilitator superfamily. TCR/Tet family.</text>
</comment>
<dbReference type="Gene3D" id="1.20.1720.10">
    <property type="entry name" value="Multidrug resistance protein D"/>
    <property type="match status" value="1"/>
</dbReference>
<feature type="transmembrane region" description="Helical" evidence="7">
    <location>
        <begin position="459"/>
        <end position="481"/>
    </location>
</feature>
<feature type="transmembrane region" description="Helical" evidence="7">
    <location>
        <begin position="97"/>
        <end position="123"/>
    </location>
</feature>
<evidence type="ECO:0000256" key="4">
    <source>
        <dbReference type="ARBA" id="ARBA00022989"/>
    </source>
</evidence>
<accession>A0A4Z1HMY8</accession>
<sequence length="648" mass="71071">MSFPKDSKKDSGKMSNSHSNLTSSSEDNNPPKSTHTIYISPTSKSSEKEEITSPESPPKSECIFLENTDEMDKVIEVKGGEEEKENENYEYISGYKILVVMTAITLTTFLALLDTTIVATAIPRITSHFHSLPDVGWYGSAYLITNCSLQPLSGKLYTYFRSKHVFLSFFFLFEFGSLLCGTAVSSDMLIVGRAVAGMGSAGLMNGAITILTHAVPMEKRPVYLGFMISTAQLALAVGPLIGGALTQYASWRWSGFYINLPCGFLVSLLLLSITIPERLHPTALTLTPLQRIQHLDLLGFFLFAPTAIQFLLALEWGGTTHPWSSSHIIGLFIGSFFTFLLFLYREYRAVDEAMIPLSLVRNTVVWTCCCTNFLFMAGMLTLSYYLPIYFQGVRGVQPTMSGVYTLPGILSQTLFAIISGFAVQKIGYYLPFSIVGGCFAAIGYGLISTYTLSTPASKWIGYQILGGIGRGLSMQMVIIAIQNNLTGTNIVIAQTLVIFSQYLGGALCLTFASTIFAAKLKSGLRVYAPTVDPQLVIEAGATAYRNVIPKDQVMNVVTAYNLAINHCFYLAAGLAAGVMLFVWGMGWKKIGGKSDGKCVKAGREGGAEVCSEGLRLFEDRRIDIWKTEFRLMDTITNTEYTCTSIPYE</sequence>
<feature type="transmembrane region" description="Helical" evidence="7">
    <location>
        <begin position="295"/>
        <end position="314"/>
    </location>
</feature>
<feature type="transmembrane region" description="Helical" evidence="7">
    <location>
        <begin position="256"/>
        <end position="275"/>
    </location>
</feature>
<name>A0A4Z1HMY8_9HELO</name>
<dbReference type="OrthoDB" id="10021397at2759"/>
<feature type="compositionally biased region" description="Basic and acidic residues" evidence="6">
    <location>
        <begin position="1"/>
        <end position="12"/>
    </location>
</feature>
<dbReference type="EMBL" id="PQXJ01000409">
    <property type="protein sequence ID" value="TGO50021.1"/>
    <property type="molecule type" value="Genomic_DNA"/>
</dbReference>
<feature type="region of interest" description="Disordered" evidence="6">
    <location>
        <begin position="1"/>
        <end position="63"/>
    </location>
</feature>
<dbReference type="PANTHER" id="PTHR23501">
    <property type="entry name" value="MAJOR FACILITATOR SUPERFAMILY"/>
    <property type="match status" value="1"/>
</dbReference>
<evidence type="ECO:0000313" key="9">
    <source>
        <dbReference type="EMBL" id="TGO50021.1"/>
    </source>
</evidence>
<evidence type="ECO:0000256" key="2">
    <source>
        <dbReference type="ARBA" id="ARBA00007520"/>
    </source>
</evidence>
<dbReference type="AlphaFoldDB" id="A0A4Z1HMY8"/>
<feature type="transmembrane region" description="Helical" evidence="7">
    <location>
        <begin position="326"/>
        <end position="344"/>
    </location>
</feature>
<feature type="transmembrane region" description="Helical" evidence="7">
    <location>
        <begin position="428"/>
        <end position="447"/>
    </location>
</feature>
<feature type="domain" description="Major facilitator superfamily (MFS) profile" evidence="8">
    <location>
        <begin position="100"/>
        <end position="590"/>
    </location>
</feature>
<dbReference type="PROSITE" id="PS50850">
    <property type="entry name" value="MFS"/>
    <property type="match status" value="1"/>
</dbReference>
<evidence type="ECO:0000256" key="6">
    <source>
        <dbReference type="SAM" id="MobiDB-lite"/>
    </source>
</evidence>
<feature type="compositionally biased region" description="Low complexity" evidence="6">
    <location>
        <begin position="15"/>
        <end position="28"/>
    </location>
</feature>
<feature type="transmembrane region" description="Helical" evidence="7">
    <location>
        <begin position="190"/>
        <end position="211"/>
    </location>
</feature>
<keyword evidence="5 7" id="KW-0472">Membrane</keyword>
<dbReference type="GO" id="GO:0022857">
    <property type="term" value="F:transmembrane transporter activity"/>
    <property type="evidence" value="ECO:0007669"/>
    <property type="project" value="InterPro"/>
</dbReference>
<evidence type="ECO:0000256" key="1">
    <source>
        <dbReference type="ARBA" id="ARBA00004141"/>
    </source>
</evidence>
<evidence type="ECO:0000313" key="10">
    <source>
        <dbReference type="Proteomes" id="UP000297452"/>
    </source>
</evidence>
<feature type="transmembrane region" description="Helical" evidence="7">
    <location>
        <begin position="493"/>
        <end position="518"/>
    </location>
</feature>
<proteinExistence type="inferred from homology"/>
<keyword evidence="10" id="KW-1185">Reference proteome</keyword>
<dbReference type="FunFam" id="1.20.1250.20:FF:000196">
    <property type="entry name" value="MFS toxin efflux pump (AflT)"/>
    <property type="match status" value="1"/>
</dbReference>
<feature type="transmembrane region" description="Helical" evidence="7">
    <location>
        <begin position="223"/>
        <end position="244"/>
    </location>
</feature>